<dbReference type="InterPro" id="IPR024788">
    <property type="entry name" value="Malectin-like_Carb-bd_dom"/>
</dbReference>
<dbReference type="AlphaFoldDB" id="A0A392MM76"/>
<keyword evidence="7" id="KW-0418">Kinase</keyword>
<evidence type="ECO:0000313" key="8">
    <source>
        <dbReference type="Proteomes" id="UP000265520"/>
    </source>
</evidence>
<protein>
    <submittedName>
        <fullName evidence="7">Receptor-like protein kinase</fullName>
    </submittedName>
</protein>
<evidence type="ECO:0000256" key="3">
    <source>
        <dbReference type="ARBA" id="ARBA00022729"/>
    </source>
</evidence>
<dbReference type="Proteomes" id="UP000265520">
    <property type="component" value="Unassembled WGS sequence"/>
</dbReference>
<feature type="non-terminal residue" evidence="7">
    <location>
        <position position="188"/>
    </location>
</feature>
<dbReference type="PANTHER" id="PTHR45631">
    <property type="entry name" value="OS07G0107800 PROTEIN-RELATED"/>
    <property type="match status" value="1"/>
</dbReference>
<gene>
    <name evidence="7" type="ORF">A2U01_0009497</name>
</gene>
<keyword evidence="8" id="KW-1185">Reference proteome</keyword>
<dbReference type="PANTHER" id="PTHR45631:SF202">
    <property type="entry name" value="SENESCENCE-INDUCED RECEPTOR-LIKE SERINE_THREONINE-PROTEIN KINASE"/>
    <property type="match status" value="1"/>
</dbReference>
<evidence type="ECO:0000256" key="5">
    <source>
        <dbReference type="ARBA" id="ARBA00023136"/>
    </source>
</evidence>
<dbReference type="EMBL" id="LXQA010014487">
    <property type="protein sequence ID" value="MCH88606.1"/>
    <property type="molecule type" value="Genomic_DNA"/>
</dbReference>
<proteinExistence type="predicted"/>
<comment type="subcellular location">
    <subcellularLocation>
        <location evidence="1">Membrane</location>
        <topology evidence="1">Single-pass membrane protein</topology>
    </subcellularLocation>
</comment>
<dbReference type="Gene3D" id="3.80.10.10">
    <property type="entry name" value="Ribonuclease Inhibitor"/>
    <property type="match status" value="1"/>
</dbReference>
<dbReference type="Pfam" id="PF12819">
    <property type="entry name" value="Malectin_like"/>
    <property type="match status" value="1"/>
</dbReference>
<comment type="caution">
    <text evidence="7">The sequence shown here is derived from an EMBL/GenBank/DDBJ whole genome shotgun (WGS) entry which is preliminary data.</text>
</comment>
<keyword evidence="3" id="KW-0732">Signal</keyword>
<dbReference type="GO" id="GO:0016020">
    <property type="term" value="C:membrane"/>
    <property type="evidence" value="ECO:0007669"/>
    <property type="project" value="UniProtKB-SubCell"/>
</dbReference>
<evidence type="ECO:0000313" key="7">
    <source>
        <dbReference type="EMBL" id="MCH88606.1"/>
    </source>
</evidence>
<evidence type="ECO:0000256" key="4">
    <source>
        <dbReference type="ARBA" id="ARBA00022989"/>
    </source>
</evidence>
<dbReference type="InterPro" id="IPR032675">
    <property type="entry name" value="LRR_dom_sf"/>
</dbReference>
<keyword evidence="7" id="KW-0808">Transferase</keyword>
<organism evidence="7 8">
    <name type="scientific">Trifolium medium</name>
    <dbReference type="NCBI Taxonomy" id="97028"/>
    <lineage>
        <taxon>Eukaryota</taxon>
        <taxon>Viridiplantae</taxon>
        <taxon>Streptophyta</taxon>
        <taxon>Embryophyta</taxon>
        <taxon>Tracheophyta</taxon>
        <taxon>Spermatophyta</taxon>
        <taxon>Magnoliopsida</taxon>
        <taxon>eudicotyledons</taxon>
        <taxon>Gunneridae</taxon>
        <taxon>Pentapetalae</taxon>
        <taxon>rosids</taxon>
        <taxon>fabids</taxon>
        <taxon>Fabales</taxon>
        <taxon>Fabaceae</taxon>
        <taxon>Papilionoideae</taxon>
        <taxon>50 kb inversion clade</taxon>
        <taxon>NPAAA clade</taxon>
        <taxon>Hologalegina</taxon>
        <taxon>IRL clade</taxon>
        <taxon>Trifolieae</taxon>
        <taxon>Trifolium</taxon>
    </lineage>
</organism>
<evidence type="ECO:0000256" key="1">
    <source>
        <dbReference type="ARBA" id="ARBA00004167"/>
    </source>
</evidence>
<evidence type="ECO:0000259" key="6">
    <source>
        <dbReference type="Pfam" id="PF12819"/>
    </source>
</evidence>
<sequence length="188" mass="20737">MSTAVTPVNASAAIQFYWSADDVNNQYYLYTHFDEVEKLAANETRAFNINVNGGLMYGPVIPVYQKAITIISKTPFTGASIYQVSLSKTENSTLPPILNAIEIYKVKDFSQSETQQDEVDSIINIKNVYGVTRNWQGDPCAPVNYVWEGLKCSVDGNNISRITSLDLSSSGLIGQIASSISKLTMLQY</sequence>
<evidence type="ECO:0000256" key="2">
    <source>
        <dbReference type="ARBA" id="ARBA00022692"/>
    </source>
</evidence>
<feature type="domain" description="Malectin-like" evidence="6">
    <location>
        <begin position="1"/>
        <end position="106"/>
    </location>
</feature>
<dbReference type="GO" id="GO:0016301">
    <property type="term" value="F:kinase activity"/>
    <property type="evidence" value="ECO:0007669"/>
    <property type="project" value="UniProtKB-KW"/>
</dbReference>
<keyword evidence="4" id="KW-1133">Transmembrane helix</keyword>
<keyword evidence="5" id="KW-0472">Membrane</keyword>
<reference evidence="7 8" key="1">
    <citation type="journal article" date="2018" name="Front. Plant Sci.">
        <title>Red Clover (Trifolium pratense) and Zigzag Clover (T. medium) - A Picture of Genomic Similarities and Differences.</title>
        <authorList>
            <person name="Dluhosova J."/>
            <person name="Istvanek J."/>
            <person name="Nedelnik J."/>
            <person name="Repkova J."/>
        </authorList>
    </citation>
    <scope>NUCLEOTIDE SEQUENCE [LARGE SCALE GENOMIC DNA]</scope>
    <source>
        <strain evidence="8">cv. 10/8</strain>
        <tissue evidence="7">Leaf</tissue>
    </source>
</reference>
<keyword evidence="7" id="KW-0675">Receptor</keyword>
<name>A0A392MM76_9FABA</name>
<accession>A0A392MM76</accession>
<keyword evidence="2" id="KW-0812">Transmembrane</keyword>